<keyword evidence="1" id="KW-0472">Membrane</keyword>
<dbReference type="AlphaFoldDB" id="A0A369YEW6"/>
<dbReference type="Pfam" id="PF08173">
    <property type="entry name" value="YbgT_YccB"/>
    <property type="match status" value="1"/>
</dbReference>
<dbReference type="EMBL" id="QEQG01000003">
    <property type="protein sequence ID" value="RDF12251.1"/>
    <property type="molecule type" value="Genomic_DNA"/>
</dbReference>
<evidence type="ECO:0000313" key="5">
    <source>
        <dbReference type="Proteomes" id="UP000253950"/>
    </source>
</evidence>
<evidence type="ECO:0000256" key="1">
    <source>
        <dbReference type="SAM" id="Phobius"/>
    </source>
</evidence>
<protein>
    <submittedName>
        <fullName evidence="2">Cytochrome bd oxidase small subunit, CydX/CbdX family</fullName>
    </submittedName>
</protein>
<sequence length="32" mass="3863">MFYLTWFFGMFLAIYFAVFVTAKIEKTGKFDE</sequence>
<dbReference type="Proteomes" id="UP000253950">
    <property type="component" value="Unassembled WGS sequence"/>
</dbReference>
<organism evidence="2 4">
    <name type="scientific">Haemophilus sputorum</name>
    <dbReference type="NCBI Taxonomy" id="1078480"/>
    <lineage>
        <taxon>Bacteria</taxon>
        <taxon>Pseudomonadati</taxon>
        <taxon>Pseudomonadota</taxon>
        <taxon>Gammaproteobacteria</taxon>
        <taxon>Pasteurellales</taxon>
        <taxon>Pasteurellaceae</taxon>
        <taxon>Haemophilus</taxon>
    </lineage>
</organism>
<dbReference type="RefSeq" id="WP_010129289.1">
    <property type="nucleotide sequence ID" value="NZ_CAURJL010000001.1"/>
</dbReference>
<keyword evidence="5" id="KW-1185">Reference proteome</keyword>
<feature type="transmembrane region" description="Helical" evidence="1">
    <location>
        <begin position="6"/>
        <end position="24"/>
    </location>
</feature>
<reference evidence="4 5" key="1">
    <citation type="submission" date="2018-05" db="EMBL/GenBank/DDBJ databases">
        <title>Draft Genome Sequences for a Diverse set of 7 Haemophilus Species.</title>
        <authorList>
            <person name="Nichols M."/>
            <person name="Topaz N."/>
            <person name="Wang X."/>
            <person name="Wang X."/>
            <person name="Boxrud D."/>
        </authorList>
    </citation>
    <scope>NUCLEOTIDE SEQUENCE [LARGE SCALE GENOMIC DNA]</scope>
    <source>
        <strain evidence="2 4">C2002001239</strain>
        <strain evidence="3 5">C2015005473</strain>
    </source>
</reference>
<evidence type="ECO:0000313" key="4">
    <source>
        <dbReference type="Proteomes" id="UP000253872"/>
    </source>
</evidence>
<keyword evidence="1" id="KW-1133">Transmembrane helix</keyword>
<keyword evidence="1" id="KW-0812">Transmembrane</keyword>
<evidence type="ECO:0000313" key="2">
    <source>
        <dbReference type="EMBL" id="RDE71903.1"/>
    </source>
</evidence>
<gene>
    <name evidence="3" type="ORF">DPV84_04105</name>
    <name evidence="2" type="ORF">DPV93_06125</name>
</gene>
<evidence type="ECO:0000313" key="3">
    <source>
        <dbReference type="EMBL" id="RDF12251.1"/>
    </source>
</evidence>
<dbReference type="EMBL" id="QEPN01000004">
    <property type="protein sequence ID" value="RDE71903.1"/>
    <property type="molecule type" value="Genomic_DNA"/>
</dbReference>
<comment type="caution">
    <text evidence="2">The sequence shown here is derived from an EMBL/GenBank/DDBJ whole genome shotgun (WGS) entry which is preliminary data.</text>
</comment>
<accession>A0A369YEW6</accession>
<name>A0A369YEW6_9PAST</name>
<proteinExistence type="predicted"/>
<dbReference type="Proteomes" id="UP000253872">
    <property type="component" value="Unassembled WGS sequence"/>
</dbReference>
<dbReference type="InterPro" id="IPR012994">
    <property type="entry name" value="YbgT_YccB"/>
</dbReference>